<keyword evidence="2" id="KW-1185">Reference proteome</keyword>
<accession>A0ACC2VUC8</accession>
<proteinExistence type="predicted"/>
<comment type="caution">
    <text evidence="1">The sequence shown here is derived from an EMBL/GenBank/DDBJ whole genome shotgun (WGS) entry which is preliminary data.</text>
</comment>
<evidence type="ECO:0000313" key="2">
    <source>
        <dbReference type="Proteomes" id="UP001227268"/>
    </source>
</evidence>
<gene>
    <name evidence="1" type="ORF">QFC21_002865</name>
</gene>
<organism evidence="1 2">
    <name type="scientific">Naganishia friedmannii</name>
    <dbReference type="NCBI Taxonomy" id="89922"/>
    <lineage>
        <taxon>Eukaryota</taxon>
        <taxon>Fungi</taxon>
        <taxon>Dikarya</taxon>
        <taxon>Basidiomycota</taxon>
        <taxon>Agaricomycotina</taxon>
        <taxon>Tremellomycetes</taxon>
        <taxon>Filobasidiales</taxon>
        <taxon>Filobasidiaceae</taxon>
        <taxon>Naganishia</taxon>
    </lineage>
</organism>
<dbReference type="EMBL" id="JASBWT010000008">
    <property type="protein sequence ID" value="KAJ9102465.1"/>
    <property type="molecule type" value="Genomic_DNA"/>
</dbReference>
<protein>
    <submittedName>
        <fullName evidence="1">Uncharacterized protein</fullName>
    </submittedName>
</protein>
<name>A0ACC2VUC8_9TREE</name>
<evidence type="ECO:0000313" key="1">
    <source>
        <dbReference type="EMBL" id="KAJ9102465.1"/>
    </source>
</evidence>
<reference evidence="1" key="1">
    <citation type="submission" date="2023-04" db="EMBL/GenBank/DDBJ databases">
        <title>Draft Genome sequencing of Naganishia species isolated from polar environments using Oxford Nanopore Technology.</title>
        <authorList>
            <person name="Leo P."/>
            <person name="Venkateswaran K."/>
        </authorList>
    </citation>
    <scope>NUCLEOTIDE SEQUENCE</scope>
    <source>
        <strain evidence="1">MNA-CCFEE 5423</strain>
    </source>
</reference>
<dbReference type="Proteomes" id="UP001227268">
    <property type="component" value="Unassembled WGS sequence"/>
</dbReference>
<sequence>MSQAGQSYGGSGYGGGGAGGAAGGMPGGRPMHQQAQKFKYICAGECFVPGPSARVLCAHSWTMPTLQPPSGNHRIINQWRKLIRRVQWGERDQAERTYSVQGVWSSNHVQAKNSKE</sequence>